<name>A0ABP8BY86_9FLAO</name>
<protein>
    <submittedName>
        <fullName evidence="1">Uncharacterized protein</fullName>
    </submittedName>
</protein>
<reference evidence="2" key="1">
    <citation type="journal article" date="2019" name="Int. J. Syst. Evol. Microbiol.">
        <title>The Global Catalogue of Microorganisms (GCM) 10K type strain sequencing project: providing services to taxonomists for standard genome sequencing and annotation.</title>
        <authorList>
            <consortium name="The Broad Institute Genomics Platform"/>
            <consortium name="The Broad Institute Genome Sequencing Center for Infectious Disease"/>
            <person name="Wu L."/>
            <person name="Ma J."/>
        </authorList>
    </citation>
    <scope>NUCLEOTIDE SEQUENCE [LARGE SCALE GENOMIC DNA]</scope>
    <source>
        <strain evidence="2">JCM 17630</strain>
    </source>
</reference>
<dbReference type="RefSeq" id="WP_344785729.1">
    <property type="nucleotide sequence ID" value="NZ_BAABCA010000001.1"/>
</dbReference>
<gene>
    <name evidence="1" type="ORF">GCM10022291_00290</name>
</gene>
<dbReference type="EMBL" id="BAABCA010000001">
    <property type="protein sequence ID" value="GAA4230359.1"/>
    <property type="molecule type" value="Genomic_DNA"/>
</dbReference>
<evidence type="ECO:0000313" key="2">
    <source>
        <dbReference type="Proteomes" id="UP001501496"/>
    </source>
</evidence>
<evidence type="ECO:0000313" key="1">
    <source>
        <dbReference type="EMBL" id="GAA4230359.1"/>
    </source>
</evidence>
<comment type="caution">
    <text evidence="1">The sequence shown here is derived from an EMBL/GenBank/DDBJ whole genome shotgun (WGS) entry which is preliminary data.</text>
</comment>
<keyword evidence="2" id="KW-1185">Reference proteome</keyword>
<organism evidence="1 2">
    <name type="scientific">Postechiella marina</name>
    <dbReference type="NCBI Taxonomy" id="943941"/>
    <lineage>
        <taxon>Bacteria</taxon>
        <taxon>Pseudomonadati</taxon>
        <taxon>Bacteroidota</taxon>
        <taxon>Flavobacteriia</taxon>
        <taxon>Flavobacteriales</taxon>
        <taxon>Flavobacteriaceae</taxon>
        <taxon>Postechiella</taxon>
    </lineage>
</organism>
<proteinExistence type="predicted"/>
<accession>A0ABP8BY86</accession>
<sequence length="212" mass="24125">MFSQEYSATFQDGQLIPAKVNNTTTIADFHFITAYTNSNNSTVKQSFQFKLNSDVITGFDYTAKGNFNNEDGNVEDIFDSVSVSFQFLDAALTVSAKDDNFDSEDETLTIDEEIALLNSNTSAQLSINNKLIAESEFYKDEDTYTDYQYNSNSQSWEEVEITEDIINARFLFEDGTTNDFDTYFEGSFTELEDKFEAVFDAYEDLFGNIEID</sequence>
<dbReference type="Proteomes" id="UP001501496">
    <property type="component" value="Unassembled WGS sequence"/>
</dbReference>